<proteinExistence type="predicted"/>
<evidence type="ECO:0008006" key="4">
    <source>
        <dbReference type="Google" id="ProtNLM"/>
    </source>
</evidence>
<comment type="caution">
    <text evidence="2">The sequence shown here is derived from an EMBL/GenBank/DDBJ whole genome shotgun (WGS) entry which is preliminary data.</text>
</comment>
<dbReference type="Proteomes" id="UP000276133">
    <property type="component" value="Unassembled WGS sequence"/>
</dbReference>
<name>A0A3M7QBR2_BRAPC</name>
<keyword evidence="3" id="KW-1185">Reference proteome</keyword>
<keyword evidence="1" id="KW-0732">Signal</keyword>
<accession>A0A3M7QBR2</accession>
<feature type="signal peptide" evidence="1">
    <location>
        <begin position="1"/>
        <end position="20"/>
    </location>
</feature>
<gene>
    <name evidence="2" type="ORF">BpHYR1_053914</name>
</gene>
<reference evidence="2 3" key="1">
    <citation type="journal article" date="2018" name="Sci. Rep.">
        <title>Genomic signatures of local adaptation to the degree of environmental predictability in rotifers.</title>
        <authorList>
            <person name="Franch-Gras L."/>
            <person name="Hahn C."/>
            <person name="Garcia-Roger E.M."/>
            <person name="Carmona M.J."/>
            <person name="Serra M."/>
            <person name="Gomez A."/>
        </authorList>
    </citation>
    <scope>NUCLEOTIDE SEQUENCE [LARGE SCALE GENOMIC DNA]</scope>
    <source>
        <strain evidence="2">HYR1</strain>
    </source>
</reference>
<evidence type="ECO:0000313" key="2">
    <source>
        <dbReference type="EMBL" id="RNA08830.1"/>
    </source>
</evidence>
<evidence type="ECO:0000256" key="1">
    <source>
        <dbReference type="SAM" id="SignalP"/>
    </source>
</evidence>
<evidence type="ECO:0000313" key="3">
    <source>
        <dbReference type="Proteomes" id="UP000276133"/>
    </source>
</evidence>
<dbReference type="EMBL" id="REGN01006614">
    <property type="protein sequence ID" value="RNA08830.1"/>
    <property type="molecule type" value="Genomic_DNA"/>
</dbReference>
<protein>
    <recommendedName>
        <fullName evidence="4">Secreted protein</fullName>
    </recommendedName>
</protein>
<organism evidence="2 3">
    <name type="scientific">Brachionus plicatilis</name>
    <name type="common">Marine rotifer</name>
    <name type="synonym">Brachionus muelleri</name>
    <dbReference type="NCBI Taxonomy" id="10195"/>
    <lineage>
        <taxon>Eukaryota</taxon>
        <taxon>Metazoa</taxon>
        <taxon>Spiralia</taxon>
        <taxon>Gnathifera</taxon>
        <taxon>Rotifera</taxon>
        <taxon>Eurotatoria</taxon>
        <taxon>Monogononta</taxon>
        <taxon>Pseudotrocha</taxon>
        <taxon>Ploima</taxon>
        <taxon>Brachionidae</taxon>
        <taxon>Brachionus</taxon>
    </lineage>
</organism>
<sequence length="92" mass="10265">MSCSILFSSAFLRVFNSATARVTSISAAFSAFTTARRNGLRSSSISADMLHLERHLKFQNNAFCFLGLSDYVNKCSPNHVHSFDTFETNFSK</sequence>
<dbReference type="AlphaFoldDB" id="A0A3M7QBR2"/>
<feature type="chain" id="PRO_5018220293" description="Secreted protein" evidence="1">
    <location>
        <begin position="21"/>
        <end position="92"/>
    </location>
</feature>